<proteinExistence type="predicted"/>
<name>A0ACC2KFF9_PERAE</name>
<dbReference type="EMBL" id="CM056817">
    <property type="protein sequence ID" value="KAJ8619633.1"/>
    <property type="molecule type" value="Genomic_DNA"/>
</dbReference>
<organism evidence="1 2">
    <name type="scientific">Persea americana</name>
    <name type="common">Avocado</name>
    <dbReference type="NCBI Taxonomy" id="3435"/>
    <lineage>
        <taxon>Eukaryota</taxon>
        <taxon>Viridiplantae</taxon>
        <taxon>Streptophyta</taxon>
        <taxon>Embryophyta</taxon>
        <taxon>Tracheophyta</taxon>
        <taxon>Spermatophyta</taxon>
        <taxon>Magnoliopsida</taxon>
        <taxon>Magnoliidae</taxon>
        <taxon>Laurales</taxon>
        <taxon>Lauraceae</taxon>
        <taxon>Persea</taxon>
    </lineage>
</organism>
<evidence type="ECO:0000313" key="2">
    <source>
        <dbReference type="Proteomes" id="UP001234297"/>
    </source>
</evidence>
<gene>
    <name evidence="1" type="ORF">MRB53_028162</name>
</gene>
<keyword evidence="2" id="KW-1185">Reference proteome</keyword>
<reference evidence="1 2" key="1">
    <citation type="journal article" date="2022" name="Hortic Res">
        <title>A haplotype resolved chromosomal level avocado genome allows analysis of novel avocado genes.</title>
        <authorList>
            <person name="Nath O."/>
            <person name="Fletcher S.J."/>
            <person name="Hayward A."/>
            <person name="Shaw L.M."/>
            <person name="Masouleh A.K."/>
            <person name="Furtado A."/>
            <person name="Henry R.J."/>
            <person name="Mitter N."/>
        </authorList>
    </citation>
    <scope>NUCLEOTIDE SEQUENCE [LARGE SCALE GENOMIC DNA]</scope>
    <source>
        <strain evidence="2">cv. Hass</strain>
    </source>
</reference>
<sequence length="285" mass="31932">MANRLNCPYYPNQNLGWSPAFRPTSSQAASPQPTPYVEHQKATTVKNDVNLHKKTIRLEVDEQNPDTHLVTFTFDALVDGSITIFYFAKEGDSCNFSPQYPDSYMPVRVPFHKGLCQKFHQPPGTGIDLGFFVLEDLSKPMSDDVFPLVISAEAYPPSLPTNEQLGQPLPTANAQITAAVIGRRNDDTFQVKVIKQILWVNGVRYELQELFGIENSAEAEFDDSGPGKECVICMSEPKDTAVLPCRHMCMCSECAKVLSFQTNRCPICRQPVEKLIEINIKKDNQ</sequence>
<comment type="caution">
    <text evidence="1">The sequence shown here is derived from an EMBL/GenBank/DDBJ whole genome shotgun (WGS) entry which is preliminary data.</text>
</comment>
<dbReference type="Proteomes" id="UP001234297">
    <property type="component" value="Chromosome 9"/>
</dbReference>
<protein>
    <submittedName>
        <fullName evidence="1">Uncharacterized protein</fullName>
    </submittedName>
</protein>
<accession>A0ACC2KFF9</accession>
<evidence type="ECO:0000313" key="1">
    <source>
        <dbReference type="EMBL" id="KAJ8619633.1"/>
    </source>
</evidence>